<reference evidence="4 5" key="1">
    <citation type="submission" date="2022-07" db="EMBL/GenBank/DDBJ databases">
        <title>Pantoea trifolii sp. nov. isolated from root nodules of Trifolium rubens.</title>
        <authorList>
            <person name="Kalita M."/>
            <person name="Wdowiak-Wrobel S."/>
            <person name="Marek-Kozaczuk M."/>
            <person name="Palusinska-Szysz M."/>
            <person name="Sokolowski W."/>
            <person name="Coutinho T."/>
            <person name="Hlahane L."/>
        </authorList>
    </citation>
    <scope>NUCLEOTIDE SEQUENCE [LARGE SCALE GENOMIC DNA]</scope>
    <source>
        <strain evidence="4 5">MMK2</strain>
    </source>
</reference>
<dbReference type="InterPro" id="IPR006680">
    <property type="entry name" value="Amidohydro-rel"/>
</dbReference>
<dbReference type="InterPro" id="IPR032466">
    <property type="entry name" value="Metal_Hydrolase"/>
</dbReference>
<proteinExistence type="inferred from homology"/>
<organism evidence="4 5">
    <name type="scientific">Pantoea trifolii</name>
    <dbReference type="NCBI Taxonomy" id="2968030"/>
    <lineage>
        <taxon>Bacteria</taxon>
        <taxon>Pseudomonadati</taxon>
        <taxon>Pseudomonadota</taxon>
        <taxon>Gammaproteobacteria</taxon>
        <taxon>Enterobacterales</taxon>
        <taxon>Erwiniaceae</taxon>
        <taxon>Pantoea</taxon>
    </lineage>
</organism>
<dbReference type="InterPro" id="IPR050287">
    <property type="entry name" value="MTA/SAH_deaminase"/>
</dbReference>
<dbReference type="NCBIfam" id="NF004801">
    <property type="entry name" value="PRK06151.1"/>
    <property type="match status" value="1"/>
</dbReference>
<comment type="similarity">
    <text evidence="1">Belongs to the metallo-dependent hydrolases superfamily. ATZ/TRZ family.</text>
</comment>
<dbReference type="Gene3D" id="3.20.20.140">
    <property type="entry name" value="Metal-dependent hydrolases"/>
    <property type="match status" value="1"/>
</dbReference>
<name>A0ABT1VR14_9GAMM</name>
<accession>A0ABT1VR14</accession>
<evidence type="ECO:0000313" key="5">
    <source>
        <dbReference type="Proteomes" id="UP001300015"/>
    </source>
</evidence>
<dbReference type="Pfam" id="PF01979">
    <property type="entry name" value="Amidohydro_1"/>
    <property type="match status" value="1"/>
</dbReference>
<evidence type="ECO:0000259" key="3">
    <source>
        <dbReference type="Pfam" id="PF01979"/>
    </source>
</evidence>
<feature type="domain" description="Amidohydrolase-related" evidence="3">
    <location>
        <begin position="102"/>
        <end position="437"/>
    </location>
</feature>
<gene>
    <name evidence="4" type="ORF">NQH49_21200</name>
</gene>
<evidence type="ECO:0000256" key="2">
    <source>
        <dbReference type="ARBA" id="ARBA00022801"/>
    </source>
</evidence>
<keyword evidence="2" id="KW-0378">Hydrolase</keyword>
<dbReference type="InterPro" id="IPR011059">
    <property type="entry name" value="Metal-dep_hydrolase_composite"/>
</dbReference>
<keyword evidence="5" id="KW-1185">Reference proteome</keyword>
<evidence type="ECO:0000256" key="1">
    <source>
        <dbReference type="ARBA" id="ARBA00006745"/>
    </source>
</evidence>
<dbReference type="Proteomes" id="UP001300015">
    <property type="component" value="Unassembled WGS sequence"/>
</dbReference>
<dbReference type="SUPFAM" id="SSF51556">
    <property type="entry name" value="Metallo-dependent hydrolases"/>
    <property type="match status" value="1"/>
</dbReference>
<dbReference type="SUPFAM" id="SSF51338">
    <property type="entry name" value="Composite domain of metallo-dependent hydrolases"/>
    <property type="match status" value="1"/>
</dbReference>
<dbReference type="EMBL" id="JANIET010000002">
    <property type="protein sequence ID" value="MCQ8229979.1"/>
    <property type="molecule type" value="Genomic_DNA"/>
</dbReference>
<protein>
    <submittedName>
        <fullName evidence="4">Chlorohydrolase family protein</fullName>
    </submittedName>
</protein>
<dbReference type="Gene3D" id="2.30.40.10">
    <property type="entry name" value="Urease, subunit C, domain 1"/>
    <property type="match status" value="1"/>
</dbReference>
<dbReference type="PANTHER" id="PTHR43794:SF11">
    <property type="entry name" value="AMIDOHYDROLASE-RELATED DOMAIN-CONTAINING PROTEIN"/>
    <property type="match status" value="1"/>
</dbReference>
<comment type="caution">
    <text evidence="4">The sequence shown here is derived from an EMBL/GenBank/DDBJ whole genome shotgun (WGS) entry which is preliminary data.</text>
</comment>
<sequence length="506" mass="55135">MSEKVTRLRAAWVVGYRDGDHCLLADGEVVWQGERILFVGFDYPGEVDEEINAGNCLVGPGFIDLDALGDLDTTVLAFDNQPGWKKGRIVAADWQRRDLYSREQLNFAKHYAYSHLLLNGITSFAPITSILYREWAEDVDEYLYAADVAESLGARAWLGPAFMAGYYASDEQGEFSWIGNRDRAKKGLDDAVKFYQRLQQRGVSTLSGMLAPDRIEGGDAVWLKDLGDIVTSLACPTRLHCCQSELEVREIARRYQGRSSLQVLADNGLLNRHMLLPHGQLLGGLNADAARVAEDIARLAQSGASVVACPLVSGRHGKYLEHYPALKAAGVNLALGTDTFPADMFTNMQMGVVLTRVVTGDISAASAADYYRMATLGGAQALGRDDLGRLAPGCQADMMMVNLDQPALGQVFDPITTLVLNGNGRDVTGVIVAGRKVVWDRELVNSGQSAAALHAASQQVFSHIISTYPERTVGHPPVEEIMSSSFPRGNRGVNHDLSLLAHQRQA</sequence>
<dbReference type="RefSeq" id="WP_256698715.1">
    <property type="nucleotide sequence ID" value="NZ_JANIES010000002.1"/>
</dbReference>
<evidence type="ECO:0000313" key="4">
    <source>
        <dbReference type="EMBL" id="MCQ8229979.1"/>
    </source>
</evidence>
<dbReference type="PANTHER" id="PTHR43794">
    <property type="entry name" value="AMINOHYDROLASE SSNA-RELATED"/>
    <property type="match status" value="1"/>
</dbReference>